<dbReference type="Gene3D" id="1.25.40.10">
    <property type="entry name" value="Tetratricopeptide repeat domain"/>
    <property type="match status" value="4"/>
</dbReference>
<proteinExistence type="predicted"/>
<dbReference type="GO" id="GO:0009451">
    <property type="term" value="P:RNA modification"/>
    <property type="evidence" value="ECO:0007669"/>
    <property type="project" value="InterPro"/>
</dbReference>
<name>A0A7J0GN09_9ERIC</name>
<dbReference type="EMBL" id="BJWL01000023">
    <property type="protein sequence ID" value="GFZ12185.1"/>
    <property type="molecule type" value="Genomic_DNA"/>
</dbReference>
<feature type="region of interest" description="Disordered" evidence="3">
    <location>
        <begin position="525"/>
        <end position="550"/>
    </location>
</feature>
<dbReference type="Proteomes" id="UP000585474">
    <property type="component" value="Unassembled WGS sequence"/>
</dbReference>
<evidence type="ECO:0000256" key="2">
    <source>
        <dbReference type="PROSITE-ProRule" id="PRU00708"/>
    </source>
</evidence>
<dbReference type="Pfam" id="PF13041">
    <property type="entry name" value="PPR_2"/>
    <property type="match status" value="1"/>
</dbReference>
<feature type="region of interest" description="Disordered" evidence="3">
    <location>
        <begin position="395"/>
        <end position="427"/>
    </location>
</feature>
<dbReference type="InterPro" id="IPR046960">
    <property type="entry name" value="PPR_At4g14850-like_plant"/>
</dbReference>
<dbReference type="OrthoDB" id="1669448at2759"/>
<dbReference type="AlphaFoldDB" id="A0A7J0GN09"/>
<accession>A0A7J0GN09</accession>
<evidence type="ECO:0000256" key="3">
    <source>
        <dbReference type="SAM" id="MobiDB-lite"/>
    </source>
</evidence>
<sequence length="550" mass="60259">MVRKSTQFRDDFVINTRLGFWMLEAGNVFENMPERNLASWNSILSGFSEIKFSRESLNVFSEMLMGEDRMIPDNVTLVTVLPVFVGEGEVEMGMMVHALAAKSGLSEELMVNNALMDISGDVDSTFGLLRKMQMGSMRMKADEVTLLNVLPGLEFSENVFYGMENKTVSSWNALIGGYAQNGDPSSPLDEFHQITDSGLTPDSVSIGSLLLAFAHLTSLRCGKEIHGFVILNGLETDSFIAISLLSLYFQCGKPLCAQVLFDRMEHKNLVSWNAMLSGYSQNELPDEALNLFHQMVSNGTRPYEIAITSVFGACSQLSALQLGKETHYFPYLTEDIFEKDVSSGTVIIAGYGIHGHGKEAVELFEKMIGLKPDGFTSVGVLMACSHAGLVEDGLSPMASATSSPNSHNSATKLTPLTPSQHQGSMKDAATENGVADAVEKKPPSIDPFEDMNSEEFIKKFSKYEADYTLRMMAKYFSDKDIYGGNIFDKSTIVDGETIKASRWHCAQSYADPVQFLKEKSTCISTSPADTRTSISNGKHPVEEDGGLTSA</sequence>
<dbReference type="InterPro" id="IPR002885">
    <property type="entry name" value="PPR_rpt"/>
</dbReference>
<feature type="compositionally biased region" description="Polar residues" evidence="3">
    <location>
        <begin position="398"/>
        <end position="423"/>
    </location>
</feature>
<gene>
    <name evidence="4" type="ORF">Acr_23g0005700</name>
</gene>
<evidence type="ECO:0000313" key="4">
    <source>
        <dbReference type="EMBL" id="GFZ12185.1"/>
    </source>
</evidence>
<keyword evidence="1" id="KW-0677">Repeat</keyword>
<feature type="compositionally biased region" description="Polar residues" evidence="3">
    <location>
        <begin position="525"/>
        <end position="536"/>
    </location>
</feature>
<dbReference type="GO" id="GO:0003723">
    <property type="term" value="F:RNA binding"/>
    <property type="evidence" value="ECO:0007669"/>
    <property type="project" value="InterPro"/>
</dbReference>
<dbReference type="PROSITE" id="PS51375">
    <property type="entry name" value="PPR"/>
    <property type="match status" value="2"/>
</dbReference>
<evidence type="ECO:0000256" key="1">
    <source>
        <dbReference type="ARBA" id="ARBA00022737"/>
    </source>
</evidence>
<feature type="repeat" description="PPR" evidence="2">
    <location>
        <begin position="268"/>
        <end position="302"/>
    </location>
</feature>
<protein>
    <submittedName>
        <fullName evidence="4">Pentatricopeptide repeat (PPR) superfamily protein</fullName>
    </submittedName>
</protein>
<reference evidence="4 5" key="1">
    <citation type="submission" date="2019-07" db="EMBL/GenBank/DDBJ databases">
        <title>De Novo Assembly of kiwifruit Actinidia rufa.</title>
        <authorList>
            <person name="Sugita-Konishi S."/>
            <person name="Sato K."/>
            <person name="Mori E."/>
            <person name="Abe Y."/>
            <person name="Kisaki G."/>
            <person name="Hamano K."/>
            <person name="Suezawa K."/>
            <person name="Otani M."/>
            <person name="Fukuda T."/>
            <person name="Manabe T."/>
            <person name="Gomi K."/>
            <person name="Tabuchi M."/>
            <person name="Akimitsu K."/>
            <person name="Kataoka I."/>
        </authorList>
    </citation>
    <scope>NUCLEOTIDE SEQUENCE [LARGE SCALE GENOMIC DNA]</scope>
    <source>
        <strain evidence="5">cv. Fuchu</strain>
    </source>
</reference>
<comment type="caution">
    <text evidence="4">The sequence shown here is derived from an EMBL/GenBank/DDBJ whole genome shotgun (WGS) entry which is preliminary data.</text>
</comment>
<dbReference type="PANTHER" id="PTHR47926">
    <property type="entry name" value="PENTATRICOPEPTIDE REPEAT-CONTAINING PROTEIN"/>
    <property type="match status" value="1"/>
</dbReference>
<evidence type="ECO:0000313" key="5">
    <source>
        <dbReference type="Proteomes" id="UP000585474"/>
    </source>
</evidence>
<dbReference type="PANTHER" id="PTHR47926:SF383">
    <property type="entry name" value="DYW DOMAIN-CONTAINING PROTEIN"/>
    <property type="match status" value="1"/>
</dbReference>
<dbReference type="NCBIfam" id="TIGR00756">
    <property type="entry name" value="PPR"/>
    <property type="match status" value="1"/>
</dbReference>
<keyword evidence="5" id="KW-1185">Reference proteome</keyword>
<dbReference type="FunFam" id="1.25.40.10:FF:000361">
    <property type="entry name" value="Pentatricopeptide repeat-containing protein chloroplastic"/>
    <property type="match status" value="1"/>
</dbReference>
<dbReference type="Pfam" id="PF01535">
    <property type="entry name" value="PPR"/>
    <property type="match status" value="3"/>
</dbReference>
<organism evidence="4 5">
    <name type="scientific">Actinidia rufa</name>
    <dbReference type="NCBI Taxonomy" id="165716"/>
    <lineage>
        <taxon>Eukaryota</taxon>
        <taxon>Viridiplantae</taxon>
        <taxon>Streptophyta</taxon>
        <taxon>Embryophyta</taxon>
        <taxon>Tracheophyta</taxon>
        <taxon>Spermatophyta</taxon>
        <taxon>Magnoliopsida</taxon>
        <taxon>eudicotyledons</taxon>
        <taxon>Gunneridae</taxon>
        <taxon>Pentapetalae</taxon>
        <taxon>asterids</taxon>
        <taxon>Ericales</taxon>
        <taxon>Actinidiaceae</taxon>
        <taxon>Actinidia</taxon>
    </lineage>
</organism>
<dbReference type="InterPro" id="IPR011990">
    <property type="entry name" value="TPR-like_helical_dom_sf"/>
</dbReference>
<feature type="repeat" description="PPR" evidence="2">
    <location>
        <begin position="167"/>
        <end position="201"/>
    </location>
</feature>